<dbReference type="OrthoDB" id="2331083at2759"/>
<comment type="caution">
    <text evidence="3">The sequence shown here is derived from an EMBL/GenBank/DDBJ whole genome shotgun (WGS) entry which is preliminary data.</text>
</comment>
<feature type="signal peptide" evidence="2">
    <location>
        <begin position="1"/>
        <end position="21"/>
    </location>
</feature>
<dbReference type="EMBL" id="JACAZF010000003">
    <property type="protein sequence ID" value="KAF7310054.1"/>
    <property type="molecule type" value="Genomic_DNA"/>
</dbReference>
<dbReference type="PIRSF" id="PIRSF013171">
    <property type="entry name" value="Pur_nuclsid_perm"/>
    <property type="match status" value="1"/>
</dbReference>
<proteinExistence type="inferred from homology"/>
<keyword evidence="4" id="KW-1185">Reference proteome</keyword>
<dbReference type="InterPro" id="IPR035994">
    <property type="entry name" value="Nucleoside_phosphorylase_sf"/>
</dbReference>
<evidence type="ECO:0000256" key="1">
    <source>
        <dbReference type="PIRNR" id="PIRNR013171"/>
    </source>
</evidence>
<organism evidence="3 4">
    <name type="scientific">Mycena indigotica</name>
    <dbReference type="NCBI Taxonomy" id="2126181"/>
    <lineage>
        <taxon>Eukaryota</taxon>
        <taxon>Fungi</taxon>
        <taxon>Dikarya</taxon>
        <taxon>Basidiomycota</taxon>
        <taxon>Agaricomycotina</taxon>
        <taxon>Agaricomycetes</taxon>
        <taxon>Agaricomycetidae</taxon>
        <taxon>Agaricales</taxon>
        <taxon>Marasmiineae</taxon>
        <taxon>Mycenaceae</taxon>
        <taxon>Mycena</taxon>
    </lineage>
</organism>
<dbReference type="Gene3D" id="3.40.50.1580">
    <property type="entry name" value="Nucleoside phosphorylase domain"/>
    <property type="match status" value="1"/>
</dbReference>
<comment type="function">
    <text evidence="1">Nucleoside permease that transports adenosine and guanosine.</text>
</comment>
<dbReference type="GO" id="GO:0055085">
    <property type="term" value="P:transmembrane transport"/>
    <property type="evidence" value="ECO:0007669"/>
    <property type="project" value="InterPro"/>
</dbReference>
<protein>
    <submittedName>
        <fullName evidence="3">Purine nucleoside permease</fullName>
    </submittedName>
</protein>
<dbReference type="Pfam" id="PF06516">
    <property type="entry name" value="NUP"/>
    <property type="match status" value="1"/>
</dbReference>
<name>A0A8H6T366_9AGAR</name>
<reference evidence="3" key="1">
    <citation type="submission" date="2020-05" db="EMBL/GenBank/DDBJ databases">
        <title>Mycena genomes resolve the evolution of fungal bioluminescence.</title>
        <authorList>
            <person name="Tsai I.J."/>
        </authorList>
    </citation>
    <scope>NUCLEOTIDE SEQUENCE</scope>
    <source>
        <strain evidence="3">171206Taipei</strain>
    </source>
</reference>
<dbReference type="GO" id="GO:0005783">
    <property type="term" value="C:endoplasmic reticulum"/>
    <property type="evidence" value="ECO:0007669"/>
    <property type="project" value="TreeGrafter"/>
</dbReference>
<dbReference type="RefSeq" id="XP_037223504.1">
    <property type="nucleotide sequence ID" value="XM_037360619.1"/>
</dbReference>
<comment type="similarity">
    <text evidence="1">Belongs to the NUP family.</text>
</comment>
<dbReference type="AlphaFoldDB" id="A0A8H6T366"/>
<dbReference type="Proteomes" id="UP000636479">
    <property type="component" value="Unassembled WGS sequence"/>
</dbReference>
<sequence>MSWLWSFLPAFLLQTFHPQLATNHNTVVLAPRVLIVNFFATEAAAWYNLPNLDLLAQNITLPGLSPLFPQVHCTNNGFICQVITGQAEINAATTITALVASPQFNLRSTYFVLSGIGGVSPEYATVGSVTLARFAVQVGLQHEIDAREKPADFPSGYFPQGAARPGVYPGWIDGTEVFEVNDALRRVAADLAGRGNLEDTEPVRDLRAPYAATPGFAKGAGPPSIELCDTLTSDTFWSGRLLAAAFEDYTRVITSGKAVPCSTQQEDNAVLAALLRRALDKTVNFARIVVIRAGSDFDRQYTGGNAADNLLEPMVGLPLAVLNLRIATLEVVNGIVDGWDATFEQGIEPTNYIGDILGSLGSKPDF</sequence>
<dbReference type="InterPro" id="IPR009486">
    <property type="entry name" value="Pur_nuclsid_perm"/>
</dbReference>
<evidence type="ECO:0000313" key="4">
    <source>
        <dbReference type="Proteomes" id="UP000636479"/>
    </source>
</evidence>
<gene>
    <name evidence="3" type="ORF">MIND_00378400</name>
</gene>
<feature type="chain" id="PRO_5034820951" evidence="2">
    <location>
        <begin position="22"/>
        <end position="366"/>
    </location>
</feature>
<evidence type="ECO:0000256" key="2">
    <source>
        <dbReference type="SAM" id="SignalP"/>
    </source>
</evidence>
<dbReference type="GO" id="GO:0009116">
    <property type="term" value="P:nucleoside metabolic process"/>
    <property type="evidence" value="ECO:0007669"/>
    <property type="project" value="InterPro"/>
</dbReference>
<evidence type="ECO:0000313" key="3">
    <source>
        <dbReference type="EMBL" id="KAF7310054.1"/>
    </source>
</evidence>
<dbReference type="GO" id="GO:0003824">
    <property type="term" value="F:catalytic activity"/>
    <property type="evidence" value="ECO:0007669"/>
    <property type="project" value="InterPro"/>
</dbReference>
<dbReference type="PANTHER" id="PTHR38643">
    <property type="entry name" value="PURINE NUCLEOSIDE PERMEASE C285.05-RELATED"/>
    <property type="match status" value="1"/>
</dbReference>
<dbReference type="GeneID" id="59343135"/>
<dbReference type="PANTHER" id="PTHR38643:SF1">
    <property type="entry name" value="PURINE NUCLEOSIDE PERMEASE C285.05-RELATED"/>
    <property type="match status" value="1"/>
</dbReference>
<keyword evidence="2" id="KW-0732">Signal</keyword>
<accession>A0A8H6T366</accession>
<keyword evidence="1" id="KW-0813">Transport</keyword>